<keyword evidence="5" id="KW-1185">Reference proteome</keyword>
<comment type="similarity">
    <text evidence="1">Belongs to the peptidase S33 family.</text>
</comment>
<dbReference type="PRINTS" id="PR00111">
    <property type="entry name" value="ABHYDROLASE"/>
</dbReference>
<evidence type="ECO:0000313" key="5">
    <source>
        <dbReference type="Proteomes" id="UP000289152"/>
    </source>
</evidence>
<organism evidence="4 5">
    <name type="scientific">Tremella mesenterica</name>
    <name type="common">Jelly fungus</name>
    <dbReference type="NCBI Taxonomy" id="5217"/>
    <lineage>
        <taxon>Eukaryota</taxon>
        <taxon>Fungi</taxon>
        <taxon>Dikarya</taxon>
        <taxon>Basidiomycota</taxon>
        <taxon>Agaricomycotina</taxon>
        <taxon>Tremellomycetes</taxon>
        <taxon>Tremellales</taxon>
        <taxon>Tremellaceae</taxon>
        <taxon>Tremella</taxon>
    </lineage>
</organism>
<dbReference type="PRINTS" id="PR00793">
    <property type="entry name" value="PROAMNOPTASE"/>
</dbReference>
<dbReference type="EMBL" id="SDIL01000057">
    <property type="protein sequence ID" value="RXK37936.1"/>
    <property type="molecule type" value="Genomic_DNA"/>
</dbReference>
<dbReference type="InterPro" id="IPR002410">
    <property type="entry name" value="Peptidase_S33"/>
</dbReference>
<keyword evidence="2" id="KW-0378">Hydrolase</keyword>
<evidence type="ECO:0000256" key="2">
    <source>
        <dbReference type="ARBA" id="ARBA00022801"/>
    </source>
</evidence>
<dbReference type="OrthoDB" id="2559954at2759"/>
<protein>
    <recommendedName>
        <fullName evidence="3">AB hydrolase-1 domain-containing protein</fullName>
    </recommendedName>
</protein>
<dbReference type="Pfam" id="PF00561">
    <property type="entry name" value="Abhydrolase_1"/>
    <property type="match status" value="1"/>
</dbReference>
<dbReference type="Proteomes" id="UP000289152">
    <property type="component" value="Unassembled WGS sequence"/>
</dbReference>
<feature type="domain" description="AB hydrolase-1" evidence="3">
    <location>
        <begin position="26"/>
        <end position="269"/>
    </location>
</feature>
<dbReference type="GO" id="GO:0016020">
    <property type="term" value="C:membrane"/>
    <property type="evidence" value="ECO:0007669"/>
    <property type="project" value="TreeGrafter"/>
</dbReference>
<reference evidence="4 5" key="1">
    <citation type="submission" date="2016-06" db="EMBL/GenBank/DDBJ databases">
        <title>Evolution of pathogenesis and genome organization in the Tremellales.</title>
        <authorList>
            <person name="Cuomo C."/>
            <person name="Litvintseva A."/>
            <person name="Heitman J."/>
            <person name="Chen Y."/>
            <person name="Sun S."/>
            <person name="Springer D."/>
            <person name="Dromer F."/>
            <person name="Young S."/>
            <person name="Zeng Q."/>
            <person name="Chapman S."/>
            <person name="Gujja S."/>
            <person name="Saif S."/>
            <person name="Birren B."/>
        </authorList>
    </citation>
    <scope>NUCLEOTIDE SEQUENCE [LARGE SCALE GENOMIC DNA]</scope>
    <source>
        <strain evidence="4 5">ATCC 28783</strain>
    </source>
</reference>
<gene>
    <name evidence="4" type="ORF">M231_04825</name>
</gene>
<dbReference type="InterPro" id="IPR000073">
    <property type="entry name" value="AB_hydrolase_1"/>
</dbReference>
<comment type="caution">
    <text evidence="4">The sequence shown here is derived from an EMBL/GenBank/DDBJ whole genome shotgun (WGS) entry which is preliminary data.</text>
</comment>
<evidence type="ECO:0000256" key="1">
    <source>
        <dbReference type="ARBA" id="ARBA00010088"/>
    </source>
</evidence>
<dbReference type="Gene3D" id="3.40.50.1820">
    <property type="entry name" value="alpha/beta hydrolase"/>
    <property type="match status" value="1"/>
</dbReference>
<proteinExistence type="inferred from homology"/>
<dbReference type="InterPro" id="IPR050266">
    <property type="entry name" value="AB_hydrolase_sf"/>
</dbReference>
<sequence>MSVPLQFIDINGATLAYRIVGPKEAPLIITLHGGRGLGTHESDFNAYRSLGDCYRVLSFDQRGHGQSSLTKPLTFRQLVDDIQALRQAFVGDGKVIIIGGSFGGFIAQEYVTTYGDWVSHLVLRGTAPSHHHEVEAIENWKKRLHLIPLASVGMLNKVFTQFIDDDEMRVIFFLLNRLYVDENYDPDVALEKNRRTIYRAETHNDLYSEQEKYFDFRDKLGEVKAKTLIVVGANDWVCPPSQSKLIHSLIPGSILHIVPDANHAVHHEKNEFVIGEIRKLLIES</sequence>
<dbReference type="AlphaFoldDB" id="A0A4Q1BJU5"/>
<dbReference type="GO" id="GO:0008233">
    <property type="term" value="F:peptidase activity"/>
    <property type="evidence" value="ECO:0007669"/>
    <property type="project" value="InterPro"/>
</dbReference>
<name>A0A4Q1BJU5_TREME</name>
<evidence type="ECO:0000313" key="4">
    <source>
        <dbReference type="EMBL" id="RXK37936.1"/>
    </source>
</evidence>
<dbReference type="VEuPathDB" id="FungiDB:TREMEDRAFT_33836"/>
<dbReference type="GO" id="GO:0006508">
    <property type="term" value="P:proteolysis"/>
    <property type="evidence" value="ECO:0007669"/>
    <property type="project" value="InterPro"/>
</dbReference>
<dbReference type="SUPFAM" id="SSF53474">
    <property type="entry name" value="alpha/beta-Hydrolases"/>
    <property type="match status" value="1"/>
</dbReference>
<accession>A0A4Q1BJU5</accession>
<dbReference type="PANTHER" id="PTHR43798:SF33">
    <property type="entry name" value="HYDROLASE, PUTATIVE (AFU_ORTHOLOGUE AFUA_2G14860)-RELATED"/>
    <property type="match status" value="1"/>
</dbReference>
<dbReference type="PANTHER" id="PTHR43798">
    <property type="entry name" value="MONOACYLGLYCEROL LIPASE"/>
    <property type="match status" value="1"/>
</dbReference>
<dbReference type="STRING" id="5217.A0A4Q1BJU5"/>
<evidence type="ECO:0000259" key="3">
    <source>
        <dbReference type="Pfam" id="PF00561"/>
    </source>
</evidence>
<dbReference type="InterPro" id="IPR029058">
    <property type="entry name" value="AB_hydrolase_fold"/>
</dbReference>
<dbReference type="InParanoid" id="A0A4Q1BJU5"/>